<dbReference type="Proteomes" id="UP001056386">
    <property type="component" value="Chromosome 2"/>
</dbReference>
<evidence type="ECO:0000313" key="5">
    <source>
        <dbReference type="EMBL" id="USS43039.1"/>
    </source>
</evidence>
<dbReference type="SUPFAM" id="SSF49401">
    <property type="entry name" value="Bacterial adhesins"/>
    <property type="match status" value="1"/>
</dbReference>
<dbReference type="EMBL" id="CP065600">
    <property type="protein sequence ID" value="QPQ90923.1"/>
    <property type="molecule type" value="Genomic_DNA"/>
</dbReference>
<dbReference type="Gene3D" id="2.60.40.1090">
    <property type="entry name" value="Fimbrial-type adhesion domain"/>
    <property type="match status" value="1"/>
</dbReference>
<evidence type="ECO:0000256" key="2">
    <source>
        <dbReference type="SAM" id="SignalP"/>
    </source>
</evidence>
<evidence type="ECO:0000313" key="4">
    <source>
        <dbReference type="EMBL" id="QPQ90923.1"/>
    </source>
</evidence>
<feature type="domain" description="Fimbrial-type adhesion" evidence="3">
    <location>
        <begin position="32"/>
        <end position="176"/>
    </location>
</feature>
<dbReference type="GO" id="GO:0009289">
    <property type="term" value="C:pilus"/>
    <property type="evidence" value="ECO:0007669"/>
    <property type="project" value="InterPro"/>
</dbReference>
<reference evidence="4 6" key="1">
    <citation type="submission" date="2020-12" db="EMBL/GenBank/DDBJ databases">
        <title>FDA dAtabase for Regulatory Grade micrObial Sequences (FDA-ARGOS): Supporting development and validation of Infectious Disease Dx tests.</title>
        <authorList>
            <person name="Minogue T."/>
            <person name="Wolcott M."/>
            <person name="Wasieloski L."/>
            <person name="Aguilar W."/>
            <person name="Moore D."/>
            <person name="Jaissle J."/>
            <person name="Tallon L."/>
            <person name="Sadzewicz L."/>
            <person name="Zhao X."/>
            <person name="Boylan J."/>
            <person name="Ott S."/>
            <person name="Bowen H."/>
            <person name="Vavikolanu K."/>
            <person name="Mehta A."/>
            <person name="Aluvathingal J."/>
            <person name="Nadendla S."/>
            <person name="Yan Y."/>
            <person name="Sichtig H."/>
        </authorList>
    </citation>
    <scope>NUCLEOTIDE SEQUENCE [LARGE SCALE GENOMIC DNA]</scope>
    <source>
        <strain evidence="4 6">FDAARGOS_949</strain>
    </source>
</reference>
<evidence type="ECO:0000259" key="3">
    <source>
        <dbReference type="Pfam" id="PF00419"/>
    </source>
</evidence>
<keyword evidence="1 2" id="KW-0732">Signal</keyword>
<keyword evidence="7" id="KW-1185">Reference proteome</keyword>
<dbReference type="GO" id="GO:0043709">
    <property type="term" value="P:cell adhesion involved in single-species biofilm formation"/>
    <property type="evidence" value="ECO:0007669"/>
    <property type="project" value="TreeGrafter"/>
</dbReference>
<dbReference type="InterPro" id="IPR000259">
    <property type="entry name" value="Adhesion_dom_fimbrial"/>
</dbReference>
<dbReference type="GeneID" id="45693583"/>
<protein>
    <submittedName>
        <fullName evidence="4">Type 1 fimbrial protein</fullName>
    </submittedName>
</protein>
<dbReference type="Pfam" id="PF00419">
    <property type="entry name" value="Fimbrial"/>
    <property type="match status" value="1"/>
</dbReference>
<organism evidence="4 6">
    <name type="scientific">Burkholderia glumae</name>
    <name type="common">Pseudomonas glumae</name>
    <dbReference type="NCBI Taxonomy" id="337"/>
    <lineage>
        <taxon>Bacteria</taxon>
        <taxon>Pseudomonadati</taxon>
        <taxon>Pseudomonadota</taxon>
        <taxon>Betaproteobacteria</taxon>
        <taxon>Burkholderiales</taxon>
        <taxon>Burkholderiaceae</taxon>
        <taxon>Burkholderia</taxon>
    </lineage>
</organism>
<reference evidence="5" key="2">
    <citation type="submission" date="2022-06" db="EMBL/GenBank/DDBJ databases">
        <title>Draft genome sequence of Burkholderia glumae strain GR20004 isolated from rice panicle showing bacterial panicle blight.</title>
        <authorList>
            <person name="Choi S.Y."/>
            <person name="Lee Y.H."/>
        </authorList>
    </citation>
    <scope>NUCLEOTIDE SEQUENCE</scope>
    <source>
        <strain evidence="5">GR20004</strain>
    </source>
</reference>
<feature type="signal peptide" evidence="2">
    <location>
        <begin position="1"/>
        <end position="22"/>
    </location>
</feature>
<dbReference type="RefSeq" id="WP_012733024.1">
    <property type="nucleotide sequence ID" value="NZ_CP021075.1"/>
</dbReference>
<dbReference type="EMBL" id="CP099583">
    <property type="protein sequence ID" value="USS43039.1"/>
    <property type="molecule type" value="Genomic_DNA"/>
</dbReference>
<dbReference type="InterPro" id="IPR008966">
    <property type="entry name" value="Adhesion_dom_sf"/>
</dbReference>
<name>A0AAQ0BRB4_BURGL</name>
<dbReference type="Proteomes" id="UP000594892">
    <property type="component" value="Chromosome 1"/>
</dbReference>
<evidence type="ECO:0000313" key="6">
    <source>
        <dbReference type="Proteomes" id="UP000594892"/>
    </source>
</evidence>
<accession>A0AAQ0BRB4</accession>
<evidence type="ECO:0000313" key="7">
    <source>
        <dbReference type="Proteomes" id="UP001056386"/>
    </source>
</evidence>
<evidence type="ECO:0000256" key="1">
    <source>
        <dbReference type="ARBA" id="ARBA00022729"/>
    </source>
</evidence>
<feature type="chain" id="PRO_5043018494" evidence="2">
    <location>
        <begin position="23"/>
        <end position="178"/>
    </location>
</feature>
<gene>
    <name evidence="4" type="ORF">I6H06_04125</name>
    <name evidence="5" type="ORF">NFI99_00655</name>
</gene>
<dbReference type="PANTHER" id="PTHR33420">
    <property type="entry name" value="FIMBRIAL SUBUNIT ELFA-RELATED"/>
    <property type="match status" value="1"/>
</dbReference>
<dbReference type="AlphaFoldDB" id="A0AAQ0BRB4"/>
<dbReference type="InterPro" id="IPR050263">
    <property type="entry name" value="Bact_Fimbrial_Adh_Pro"/>
</dbReference>
<dbReference type="PANTHER" id="PTHR33420:SF3">
    <property type="entry name" value="FIMBRIAL SUBUNIT ELFA"/>
    <property type="match status" value="1"/>
</dbReference>
<sequence>MRQVVGWMLVLGLAFGIPPALAADAPMAVLLNFTGRYLGNTCRVEGASDMEVTMPKVSTQSLATVGAEAGSTMFTLLLRCDSGVSSVRVYFEGDATTVDRSTGNLKPTTDQTTAGNVQIRLSNPDGTQIKVGDRSSMKVVPVTSTNPIPVQFVASYFATAPTTAGRVSAYVTYVIEVP</sequence>
<dbReference type="InterPro" id="IPR036937">
    <property type="entry name" value="Adhesion_dom_fimbrial_sf"/>
</dbReference>
<proteinExistence type="predicted"/>